<organism evidence="1 2">
    <name type="scientific">Trifolium medium</name>
    <dbReference type="NCBI Taxonomy" id="97028"/>
    <lineage>
        <taxon>Eukaryota</taxon>
        <taxon>Viridiplantae</taxon>
        <taxon>Streptophyta</taxon>
        <taxon>Embryophyta</taxon>
        <taxon>Tracheophyta</taxon>
        <taxon>Spermatophyta</taxon>
        <taxon>Magnoliopsida</taxon>
        <taxon>eudicotyledons</taxon>
        <taxon>Gunneridae</taxon>
        <taxon>Pentapetalae</taxon>
        <taxon>rosids</taxon>
        <taxon>fabids</taxon>
        <taxon>Fabales</taxon>
        <taxon>Fabaceae</taxon>
        <taxon>Papilionoideae</taxon>
        <taxon>50 kb inversion clade</taxon>
        <taxon>NPAAA clade</taxon>
        <taxon>Hologalegina</taxon>
        <taxon>IRL clade</taxon>
        <taxon>Trifolieae</taxon>
        <taxon>Trifolium</taxon>
    </lineage>
</organism>
<dbReference type="PANTHER" id="PTHR31635">
    <property type="entry name" value="REVERSE TRANSCRIPTASE DOMAIN-CONTAINING PROTEIN-RELATED"/>
    <property type="match status" value="1"/>
</dbReference>
<keyword evidence="1" id="KW-0548">Nucleotidyltransferase</keyword>
<dbReference type="Proteomes" id="UP000265520">
    <property type="component" value="Unassembled WGS sequence"/>
</dbReference>
<evidence type="ECO:0000313" key="2">
    <source>
        <dbReference type="Proteomes" id="UP000265520"/>
    </source>
</evidence>
<feature type="non-terminal residue" evidence="1">
    <location>
        <position position="277"/>
    </location>
</feature>
<dbReference type="AlphaFoldDB" id="A0A392PAL0"/>
<proteinExistence type="predicted"/>
<dbReference type="GO" id="GO:0003964">
    <property type="term" value="F:RNA-directed DNA polymerase activity"/>
    <property type="evidence" value="ECO:0007669"/>
    <property type="project" value="UniProtKB-KW"/>
</dbReference>
<dbReference type="EMBL" id="LXQA010068615">
    <property type="protein sequence ID" value="MCI08316.1"/>
    <property type="molecule type" value="Genomic_DNA"/>
</dbReference>
<dbReference type="PANTHER" id="PTHR31635:SF196">
    <property type="entry name" value="REVERSE TRANSCRIPTASE DOMAIN-CONTAINING PROTEIN-RELATED"/>
    <property type="match status" value="1"/>
</dbReference>
<sequence>FRVNNCWLEHPDFLRFVENHWFSNNFDGKKAFVLKEKLKSLKDGLRGWNRDVFSLVNLNIDNCVKELNEIEELWASDTGSVNQIRRQALSHDFRKQITVKESLIKLKSWLKWIKDGDSNTRFFHHSLISRRRKNQLETIKWNDRWVTEVDEVKGVIKNHFEHNFTERSFHRLVLNGIEFDKLSQADNVLLTDRFTEEEVREAIWSCDGNKSPGPDGFNFNFLKACWDIVKNDFLSFFNEFHSNAFLPKGFTASFLSLIPKKDHPQELSDYRPISLIG</sequence>
<feature type="non-terminal residue" evidence="1">
    <location>
        <position position="1"/>
    </location>
</feature>
<accession>A0A392PAL0</accession>
<comment type="caution">
    <text evidence="1">The sequence shown here is derived from an EMBL/GenBank/DDBJ whole genome shotgun (WGS) entry which is preliminary data.</text>
</comment>
<keyword evidence="1" id="KW-0695">RNA-directed DNA polymerase</keyword>
<keyword evidence="1" id="KW-0808">Transferase</keyword>
<name>A0A392PAL0_9FABA</name>
<protein>
    <submittedName>
        <fullName evidence="1">LINE-1 reverse transcriptase like</fullName>
    </submittedName>
</protein>
<evidence type="ECO:0000313" key="1">
    <source>
        <dbReference type="EMBL" id="MCI08316.1"/>
    </source>
</evidence>
<keyword evidence="2" id="KW-1185">Reference proteome</keyword>
<reference evidence="1 2" key="1">
    <citation type="journal article" date="2018" name="Front. Plant Sci.">
        <title>Red Clover (Trifolium pratense) and Zigzag Clover (T. medium) - A Picture of Genomic Similarities and Differences.</title>
        <authorList>
            <person name="Dluhosova J."/>
            <person name="Istvanek J."/>
            <person name="Nedelnik J."/>
            <person name="Repkova J."/>
        </authorList>
    </citation>
    <scope>NUCLEOTIDE SEQUENCE [LARGE SCALE GENOMIC DNA]</scope>
    <source>
        <strain evidence="2">cv. 10/8</strain>
        <tissue evidence="1">Leaf</tissue>
    </source>
</reference>